<evidence type="ECO:0000313" key="2">
    <source>
        <dbReference type="Proteomes" id="UP001153620"/>
    </source>
</evidence>
<protein>
    <submittedName>
        <fullName evidence="1">Uncharacterized protein</fullName>
    </submittedName>
</protein>
<evidence type="ECO:0000313" key="1">
    <source>
        <dbReference type="EMBL" id="CAG9804114.1"/>
    </source>
</evidence>
<name>A0A9N9WT06_9DIPT</name>
<keyword evidence="2" id="KW-1185">Reference proteome</keyword>
<dbReference type="EMBL" id="OU895878">
    <property type="protein sequence ID" value="CAG9804114.1"/>
    <property type="molecule type" value="Genomic_DNA"/>
</dbReference>
<dbReference type="AlphaFoldDB" id="A0A9N9WT06"/>
<accession>A0A9N9WT06</accession>
<proteinExistence type="predicted"/>
<gene>
    <name evidence="1" type="ORF">CHIRRI_LOCUS7007</name>
</gene>
<organism evidence="1 2">
    <name type="scientific">Chironomus riparius</name>
    <dbReference type="NCBI Taxonomy" id="315576"/>
    <lineage>
        <taxon>Eukaryota</taxon>
        <taxon>Metazoa</taxon>
        <taxon>Ecdysozoa</taxon>
        <taxon>Arthropoda</taxon>
        <taxon>Hexapoda</taxon>
        <taxon>Insecta</taxon>
        <taxon>Pterygota</taxon>
        <taxon>Neoptera</taxon>
        <taxon>Endopterygota</taxon>
        <taxon>Diptera</taxon>
        <taxon>Nematocera</taxon>
        <taxon>Chironomoidea</taxon>
        <taxon>Chironomidae</taxon>
        <taxon>Chironominae</taxon>
        <taxon>Chironomus</taxon>
    </lineage>
</organism>
<dbReference type="OrthoDB" id="8193306at2759"/>
<reference evidence="1" key="2">
    <citation type="submission" date="2022-10" db="EMBL/GenBank/DDBJ databases">
        <authorList>
            <consortium name="ENA_rothamsted_submissions"/>
            <consortium name="culmorum"/>
            <person name="King R."/>
        </authorList>
    </citation>
    <scope>NUCLEOTIDE SEQUENCE</scope>
</reference>
<dbReference type="Proteomes" id="UP001153620">
    <property type="component" value="Chromosome 2"/>
</dbReference>
<reference evidence="1" key="1">
    <citation type="submission" date="2022-01" db="EMBL/GenBank/DDBJ databases">
        <authorList>
            <person name="King R."/>
        </authorList>
    </citation>
    <scope>NUCLEOTIDE SEQUENCE</scope>
</reference>
<sequence>MLKKIRNNLNDIDDYSVQNMNNKSEVVKMDAVEALGFLIDNSLSKRKYTDFRLESKARNADIFPPYNLVREAKAVCRPEKESIFFSDTKALTTVRALTNHTARRIVEASEEILSSIIEEDKLIVVEAELILAYGGDGSTGHSMYHQLTSDGELINDNSMFTTSLTPLLLRTKDKKIIWRNDTPQSYRFNRPISLEFAKETREHVIKTFTDLKRQILIVEEESGVFHSQEIPVLINFKFYPTIIDGKILNILTENLIFGCQPLHAIINTFNGLLHISYKKEIMAWRSNKGTKKRVDDRKKKILEQLEKSFGIKFDKPRSGGSGTSTTGKLCRVAFNNPDKLAAALELDVDLIKNLSIILKVLNSHEDIDHEKFGDFCKNTYKLIVSLYPWYKLPATIHKILAHSSDIIMILPLSPGCFGEEGGESHNYFYKLARLMNARKTSRKENLMDVFYRAMDASDPVLSTKRLNTRLLRRRNRKIPLEVSYFFKEITMDEEEEPAEADLSYFITHICNDLPMNYNSCSIRMEKVYFYIRKAPIICMKKGSPGSMASVISEIVYLNWGTPDFDA</sequence>